<evidence type="ECO:0000313" key="3">
    <source>
        <dbReference type="Proteomes" id="UP001176941"/>
    </source>
</evidence>
<proteinExistence type="predicted"/>
<feature type="region of interest" description="Disordered" evidence="1">
    <location>
        <begin position="28"/>
        <end position="184"/>
    </location>
</feature>
<name>A0ABN8YJ94_RANTA</name>
<feature type="compositionally biased region" description="Basic and acidic residues" evidence="1">
    <location>
        <begin position="150"/>
        <end position="160"/>
    </location>
</feature>
<dbReference type="EMBL" id="OX459955">
    <property type="protein sequence ID" value="CAI9159946.1"/>
    <property type="molecule type" value="Genomic_DNA"/>
</dbReference>
<gene>
    <name evidence="2" type="ORF">MRATA1EN1_LOCUS8908</name>
</gene>
<protein>
    <submittedName>
        <fullName evidence="2">Uncharacterized protein</fullName>
    </submittedName>
</protein>
<reference evidence="2" key="1">
    <citation type="submission" date="2023-04" db="EMBL/GenBank/DDBJ databases">
        <authorList>
            <consortium name="ELIXIR-Norway"/>
        </authorList>
    </citation>
    <scope>NUCLEOTIDE SEQUENCE [LARGE SCALE GENOMIC DNA]</scope>
</reference>
<organism evidence="2 3">
    <name type="scientific">Rangifer tarandus platyrhynchus</name>
    <name type="common">Svalbard reindeer</name>
    <dbReference type="NCBI Taxonomy" id="3082113"/>
    <lineage>
        <taxon>Eukaryota</taxon>
        <taxon>Metazoa</taxon>
        <taxon>Chordata</taxon>
        <taxon>Craniata</taxon>
        <taxon>Vertebrata</taxon>
        <taxon>Euteleostomi</taxon>
        <taxon>Mammalia</taxon>
        <taxon>Eutheria</taxon>
        <taxon>Laurasiatheria</taxon>
        <taxon>Artiodactyla</taxon>
        <taxon>Ruminantia</taxon>
        <taxon>Pecora</taxon>
        <taxon>Cervidae</taxon>
        <taxon>Odocoileinae</taxon>
        <taxon>Rangifer</taxon>
    </lineage>
</organism>
<accession>A0ABN8YJ94</accession>
<evidence type="ECO:0000256" key="1">
    <source>
        <dbReference type="SAM" id="MobiDB-lite"/>
    </source>
</evidence>
<dbReference type="Proteomes" id="UP001176941">
    <property type="component" value="Chromosome 19"/>
</dbReference>
<evidence type="ECO:0000313" key="2">
    <source>
        <dbReference type="EMBL" id="CAI9159946.1"/>
    </source>
</evidence>
<sequence length="184" mass="18292">MGRASVAFSKGGPGRALGAWAEQLATEAGFHGSPPGPRPICSREPPGVPQTRSLGLRRVPGGSVGQRGAAAPPTGRWTGPQGSLAPVPSLRPTWSPGEGAVLGAGVRGEPRPARCSVQGLPGGSGATETSGGPGAARITRPSRPVGLPPSRERIPPRDPESPGLGPAHASAPCTEASPTGRPTP</sequence>
<keyword evidence="3" id="KW-1185">Reference proteome</keyword>